<dbReference type="STRING" id="706587.Desti_2693"/>
<dbReference type="PANTHER" id="PTHR43736:SF1">
    <property type="entry name" value="DIHYDRONEOPTERIN TRIPHOSPHATE DIPHOSPHATASE"/>
    <property type="match status" value="1"/>
</dbReference>
<comment type="similarity">
    <text evidence="2">Belongs to the Nudix hydrolase family.</text>
</comment>
<keyword evidence="1 2" id="KW-0378">Hydrolase</keyword>
<dbReference type="RefSeq" id="WP_014810512.1">
    <property type="nucleotide sequence ID" value="NC_018025.1"/>
</dbReference>
<dbReference type="InterPro" id="IPR000086">
    <property type="entry name" value="NUDIX_hydrolase_dom"/>
</dbReference>
<dbReference type="Pfam" id="PF00293">
    <property type="entry name" value="NUDIX"/>
    <property type="match status" value="1"/>
</dbReference>
<dbReference type="AlphaFoldDB" id="I4C730"/>
<gene>
    <name evidence="4" type="ordered locus">Desti_2693</name>
</gene>
<accession>I4C730</accession>
<dbReference type="PROSITE" id="PS00893">
    <property type="entry name" value="NUDIX_BOX"/>
    <property type="match status" value="1"/>
</dbReference>
<dbReference type="EMBL" id="CP003360">
    <property type="protein sequence ID" value="AFM25371.1"/>
    <property type="molecule type" value="Genomic_DNA"/>
</dbReference>
<dbReference type="CDD" id="cd04673">
    <property type="entry name" value="NUDIX_ADPRase"/>
    <property type="match status" value="1"/>
</dbReference>
<evidence type="ECO:0000313" key="4">
    <source>
        <dbReference type="EMBL" id="AFM25371.1"/>
    </source>
</evidence>
<dbReference type="SUPFAM" id="SSF55811">
    <property type="entry name" value="Nudix"/>
    <property type="match status" value="1"/>
</dbReference>
<sequence>MSSVSEEILIQREYPAAPLVGVGALIMDNGNILLARRGNPPAKGEWSVPGGLVHVGESLFDAVIREAVEETGLIVQPRYLVELIERIFRDEDGRVRYHYVIADYACTVLGGEPVAGSDADEIAWSNELALEEFHLPSITREVVQKALRMEAERLGRKTE</sequence>
<organism evidence="4 5">
    <name type="scientific">Desulfomonile tiedjei (strain ATCC 49306 / DSM 6799 / DCB-1)</name>
    <dbReference type="NCBI Taxonomy" id="706587"/>
    <lineage>
        <taxon>Bacteria</taxon>
        <taxon>Pseudomonadati</taxon>
        <taxon>Thermodesulfobacteriota</taxon>
        <taxon>Desulfomonilia</taxon>
        <taxon>Desulfomonilales</taxon>
        <taxon>Desulfomonilaceae</taxon>
        <taxon>Desulfomonile</taxon>
    </lineage>
</organism>
<name>I4C730_DESTA</name>
<dbReference type="InterPro" id="IPR020084">
    <property type="entry name" value="NUDIX_hydrolase_CS"/>
</dbReference>
<protein>
    <submittedName>
        <fullName evidence="4">ADP-ribose pyrophosphatase</fullName>
    </submittedName>
</protein>
<feature type="domain" description="Nudix hydrolase" evidence="3">
    <location>
        <begin position="17"/>
        <end position="148"/>
    </location>
</feature>
<dbReference type="KEGG" id="dti:Desti_2693"/>
<dbReference type="Proteomes" id="UP000006055">
    <property type="component" value="Chromosome"/>
</dbReference>
<dbReference type="InterPro" id="IPR020476">
    <property type="entry name" value="Nudix_hydrolase"/>
</dbReference>
<evidence type="ECO:0000259" key="3">
    <source>
        <dbReference type="PROSITE" id="PS51462"/>
    </source>
</evidence>
<evidence type="ECO:0000313" key="5">
    <source>
        <dbReference type="Proteomes" id="UP000006055"/>
    </source>
</evidence>
<dbReference type="PROSITE" id="PS51462">
    <property type="entry name" value="NUDIX"/>
    <property type="match status" value="1"/>
</dbReference>
<dbReference type="InterPro" id="IPR015797">
    <property type="entry name" value="NUDIX_hydrolase-like_dom_sf"/>
</dbReference>
<keyword evidence="5" id="KW-1185">Reference proteome</keyword>
<reference evidence="5" key="1">
    <citation type="submission" date="2012-06" db="EMBL/GenBank/DDBJ databases">
        <title>Complete sequence of chromosome of Desulfomonile tiedjei DSM 6799.</title>
        <authorList>
            <person name="Lucas S."/>
            <person name="Copeland A."/>
            <person name="Lapidus A."/>
            <person name="Glavina del Rio T."/>
            <person name="Dalin E."/>
            <person name="Tice H."/>
            <person name="Bruce D."/>
            <person name="Goodwin L."/>
            <person name="Pitluck S."/>
            <person name="Peters L."/>
            <person name="Ovchinnikova G."/>
            <person name="Zeytun A."/>
            <person name="Lu M."/>
            <person name="Kyrpides N."/>
            <person name="Mavromatis K."/>
            <person name="Ivanova N."/>
            <person name="Brettin T."/>
            <person name="Detter J.C."/>
            <person name="Han C."/>
            <person name="Larimer F."/>
            <person name="Land M."/>
            <person name="Hauser L."/>
            <person name="Markowitz V."/>
            <person name="Cheng J.-F."/>
            <person name="Hugenholtz P."/>
            <person name="Woyke T."/>
            <person name="Wu D."/>
            <person name="Spring S."/>
            <person name="Schroeder M."/>
            <person name="Brambilla E."/>
            <person name="Klenk H.-P."/>
            <person name="Eisen J.A."/>
        </authorList>
    </citation>
    <scope>NUCLEOTIDE SEQUENCE [LARGE SCALE GENOMIC DNA]</scope>
    <source>
        <strain evidence="5">ATCC 49306 / DSM 6799 / DCB-1</strain>
    </source>
</reference>
<dbReference type="HOGENOM" id="CLU_037162_20_2_7"/>
<dbReference type="PRINTS" id="PR00502">
    <property type="entry name" value="NUDIXFAMILY"/>
</dbReference>
<dbReference type="eggNOG" id="COG1051">
    <property type="taxonomic scope" value="Bacteria"/>
</dbReference>
<proteinExistence type="inferred from homology"/>
<dbReference type="GO" id="GO:0016787">
    <property type="term" value="F:hydrolase activity"/>
    <property type="evidence" value="ECO:0007669"/>
    <property type="project" value="UniProtKB-KW"/>
</dbReference>
<evidence type="ECO:0000256" key="1">
    <source>
        <dbReference type="ARBA" id="ARBA00022801"/>
    </source>
</evidence>
<dbReference type="PANTHER" id="PTHR43736">
    <property type="entry name" value="ADP-RIBOSE PYROPHOSPHATASE"/>
    <property type="match status" value="1"/>
</dbReference>
<evidence type="ECO:0000256" key="2">
    <source>
        <dbReference type="RuleBase" id="RU003476"/>
    </source>
</evidence>
<dbReference type="Gene3D" id="3.90.79.10">
    <property type="entry name" value="Nucleoside Triphosphate Pyrophosphohydrolase"/>
    <property type="match status" value="1"/>
</dbReference>